<sequence>MWNDVETTQDLLNFKVVADTAAQMIKDGNGQPVSIGVSGSWGAGKSSLVQMIGESLKSLDGGNNYIFINFNAWLYQGYDDARMALLQKVADKIMEESEARKTCVDKAKEFINRINWLKTTKFIAPVATGIITGAAVAGPVGSFIGAVSGLLGQSGMPSQEEFSKMKESYIQVAPDLQKLLNEKEEKSVPKEIELLDHCFRNYSKNSN</sequence>
<keyword evidence="3" id="KW-1185">Reference proteome</keyword>
<evidence type="ECO:0000313" key="2">
    <source>
        <dbReference type="EMBL" id="RWX44312.1"/>
    </source>
</evidence>
<dbReference type="EMBL" id="MTKO01000097">
    <property type="protein sequence ID" value="RWX44312.1"/>
    <property type="molecule type" value="Genomic_DNA"/>
</dbReference>
<comment type="caution">
    <text evidence="2">The sequence shown here is derived from an EMBL/GenBank/DDBJ whole genome shotgun (WGS) entry which is preliminary data.</text>
</comment>
<name>A0A3S3QH23_9BACT</name>
<evidence type="ECO:0000313" key="3">
    <source>
        <dbReference type="Proteomes" id="UP000287853"/>
    </source>
</evidence>
<dbReference type="Proteomes" id="UP000287853">
    <property type="component" value="Unassembled WGS sequence"/>
</dbReference>
<gene>
    <name evidence="2" type="ORF">H206_01831</name>
</gene>
<organism evidence="2 3">
    <name type="scientific">Candidatus Electrothrix aarhusensis</name>
    <dbReference type="NCBI Taxonomy" id="1859131"/>
    <lineage>
        <taxon>Bacteria</taxon>
        <taxon>Pseudomonadati</taxon>
        <taxon>Thermodesulfobacteriota</taxon>
        <taxon>Desulfobulbia</taxon>
        <taxon>Desulfobulbales</taxon>
        <taxon>Desulfobulbaceae</taxon>
        <taxon>Candidatus Electrothrix</taxon>
    </lineage>
</organism>
<evidence type="ECO:0000259" key="1">
    <source>
        <dbReference type="Pfam" id="PF07693"/>
    </source>
</evidence>
<dbReference type="InterPro" id="IPR052754">
    <property type="entry name" value="NTPase_KAP_P-loop"/>
</dbReference>
<dbReference type="Gene3D" id="3.40.50.300">
    <property type="entry name" value="P-loop containing nucleotide triphosphate hydrolases"/>
    <property type="match status" value="1"/>
</dbReference>
<dbReference type="PANTHER" id="PTHR22674">
    <property type="entry name" value="NTPASE, KAP FAMILY P-LOOP DOMAIN-CONTAINING 1"/>
    <property type="match status" value="1"/>
</dbReference>
<protein>
    <submittedName>
        <fullName evidence="2">KAP family P-loop domain-containing protein</fullName>
    </submittedName>
</protein>
<accession>A0A3S3QH23</accession>
<dbReference type="AlphaFoldDB" id="A0A3S3QH23"/>
<reference evidence="2 3" key="1">
    <citation type="submission" date="2017-01" db="EMBL/GenBank/DDBJ databases">
        <title>The cable genome- insights into the physiology and evolution of filamentous bacteria capable of sulfide oxidation via long distance electron transfer.</title>
        <authorList>
            <person name="Schreiber L."/>
            <person name="Bjerg J.T."/>
            <person name="Boggild A."/>
            <person name="Van De Vossenberg J."/>
            <person name="Meysman F."/>
            <person name="Nielsen L.P."/>
            <person name="Schramm A."/>
            <person name="Kjeldsen K.U."/>
        </authorList>
    </citation>
    <scope>NUCLEOTIDE SEQUENCE [LARGE SCALE GENOMIC DNA]</scope>
    <source>
        <strain evidence="2">MCF</strain>
    </source>
</reference>
<dbReference type="Pfam" id="PF07693">
    <property type="entry name" value="KAP_NTPase"/>
    <property type="match status" value="1"/>
</dbReference>
<dbReference type="InterPro" id="IPR011646">
    <property type="entry name" value="KAP_P-loop"/>
</dbReference>
<dbReference type="PANTHER" id="PTHR22674:SF6">
    <property type="entry name" value="NTPASE KAP FAMILY P-LOOP DOMAIN-CONTAINING PROTEIN 1"/>
    <property type="match status" value="1"/>
</dbReference>
<feature type="domain" description="KAP NTPase" evidence="1">
    <location>
        <begin position="15"/>
        <end position="177"/>
    </location>
</feature>
<proteinExistence type="predicted"/>
<dbReference type="InterPro" id="IPR027417">
    <property type="entry name" value="P-loop_NTPase"/>
</dbReference>
<dbReference type="SUPFAM" id="SSF52540">
    <property type="entry name" value="P-loop containing nucleoside triphosphate hydrolases"/>
    <property type="match status" value="1"/>
</dbReference>